<protein>
    <submittedName>
        <fullName evidence="3">Autotransporter domain-containing protein</fullName>
    </submittedName>
</protein>
<organism evidence="3 4">
    <name type="scientific">Candidimonas humi</name>
    <dbReference type="NCBI Taxonomy" id="683355"/>
    <lineage>
        <taxon>Bacteria</taxon>
        <taxon>Pseudomonadati</taxon>
        <taxon>Pseudomonadota</taxon>
        <taxon>Betaproteobacteria</taxon>
        <taxon>Burkholderiales</taxon>
        <taxon>Alcaligenaceae</taxon>
        <taxon>Candidimonas</taxon>
    </lineage>
</organism>
<evidence type="ECO:0000313" key="3">
    <source>
        <dbReference type="EMBL" id="MFC4200514.1"/>
    </source>
</evidence>
<gene>
    <name evidence="3" type="ORF">ACFOY1_06070</name>
</gene>
<keyword evidence="4" id="KW-1185">Reference proteome</keyword>
<dbReference type="RefSeq" id="WP_217964238.1">
    <property type="nucleotide sequence ID" value="NZ_JAHTBN010000003.1"/>
</dbReference>
<dbReference type="InterPro" id="IPR005546">
    <property type="entry name" value="Autotransporte_beta"/>
</dbReference>
<name>A0ABV8NXJ1_9BURK</name>
<comment type="caution">
    <text evidence="3">The sequence shown here is derived from an EMBL/GenBank/DDBJ whole genome shotgun (WGS) entry which is preliminary data.</text>
</comment>
<sequence>MAPVRWEVPAGYSGAVFDSNPSLSVDLTGGTGGKGGDGGLSIVSPVSYGGGGGGGGAGGYGVIVTATGANFSNSYALTGGRGGDGGAGGVAILPGAGGNGGTGGDGLYIVNGGATIGNTGSGAITGGAGGAGGFSVFLGTSGTGGAGIRGSDLQITNGATISGGSGGAAPAGAGVGGTGGAGIVGDSLQITNSGTISGGVGGAAAGGVSVAGLGGAGIIGTGLVIGNTGTISGGWSGDGTTRADAIHFTGGENTLTLSGDWHLNGNLEIDSGSLTFNLSDSQTVDNFITGGGSVIQGGDGVLTLTGANTYSGGTTVQTGGDLIVGNDHALGTGMVTLDADSFLKFGVDGLTLANDFTLNSHGSFETNANQTGTISGVIGGGTSGDRLEFSGGGKLVLTNANTYTGATLIDSGTLALSGAGSIADSIGVGLCDCDSTFDISGTNNGATIRGLVGGGHVELGSKTLTISNATALVDYSGVIEGAGGLVIGGGAQILSGNNTYQGGTSVASLAFVAVGSDTALGTGQVSMADNSSLVFFGEDLNLANDFKLSGKAGFLAIVGQTATLSGIIGDGASPGTLDYAGGGTLVLTNVNTYTGPTVIGADTLALSGAGSIASSSSVEFDPCGCGDGIFDISATDNGATIQSLSGDSGSTVVLGSKTLTLSNASGDYAGTITGAGGLAISGGQEYLTGANTYQGGTMIRGGAILSVSSDANLGDPVGGLTFDDGTLDAYGGFSSARAVSLAGNGAFYVDGGNTLTLSGQVSGPGGLTVTGDGSGKVVLSHANTYSGPTQIEAGTLALSGVGSIAASSGVDICDCGVFDISASSGGATIQSLSGEGGVKLGGQTLTLSNASGVYAGVISGTGGLALDGGQETLNGSNTYTGGTAVNGGMLSVGDADHPSASIQGNVQVNAGGTLRGHGSIAGDVNSTGTVWPGGSIGTLTIGGNYTQSPGGTLQLEISPTEASQLKVGGTATLAGNLSLLYGPGTYSAKSYTLVSARVVNGTFAKVTANTPKDVNQSVVYAADAVSLGLVPSIVAPTQATIFGAMGSSALRAGQGANEVLLDRLAGPCGVVASGAASRGAAGALSTAGSQVAGASGTAAQSLSCPRQGNGLWIQAQGTDTRIDGNHGAPDSRDRRYGFLTGVDHQWKGWTVGVAGGYSHADVTESGNGSKGTLDTLRIAGYGAKNLGAYTLAGTLGYAYDFSSTTRSFGALGSAKGDGHGQEFTAGLQASRPWSLGPVVLTPRLGVRYAYLDGLGTDETGSTAQNLGVANQHLQSLQPYVGVTLDYPFTLRNSDRPASVQLRAGYAYETQSTGRNVSVTAADGTGFVIAGTRDTRGLVTAGLGATLPVGKSTSAYVRYDSVLHTGNVNAQSLQAGVDYRF</sequence>
<evidence type="ECO:0000313" key="4">
    <source>
        <dbReference type="Proteomes" id="UP001595848"/>
    </source>
</evidence>
<dbReference type="EMBL" id="JBHSBV010000002">
    <property type="protein sequence ID" value="MFC4200514.1"/>
    <property type="molecule type" value="Genomic_DNA"/>
</dbReference>
<dbReference type="Pfam" id="PF03797">
    <property type="entry name" value="Autotransporter"/>
    <property type="match status" value="1"/>
</dbReference>
<dbReference type="PROSITE" id="PS51208">
    <property type="entry name" value="AUTOTRANSPORTER"/>
    <property type="match status" value="1"/>
</dbReference>
<evidence type="ECO:0000256" key="1">
    <source>
        <dbReference type="ARBA" id="ARBA00022729"/>
    </source>
</evidence>
<dbReference type="InterPro" id="IPR013425">
    <property type="entry name" value="Autotrns_rpt"/>
</dbReference>
<feature type="domain" description="Autotransporter" evidence="2">
    <location>
        <begin position="1104"/>
        <end position="1380"/>
    </location>
</feature>
<accession>A0ABV8NXJ1</accession>
<dbReference type="Pfam" id="PF12951">
    <property type="entry name" value="PATR"/>
    <property type="match status" value="7"/>
</dbReference>
<proteinExistence type="predicted"/>
<dbReference type="Proteomes" id="UP001595848">
    <property type="component" value="Unassembled WGS sequence"/>
</dbReference>
<dbReference type="NCBIfam" id="TIGR02601">
    <property type="entry name" value="autotrns_rpt"/>
    <property type="match status" value="4"/>
</dbReference>
<keyword evidence="1" id="KW-0732">Signal</keyword>
<evidence type="ECO:0000259" key="2">
    <source>
        <dbReference type="PROSITE" id="PS51208"/>
    </source>
</evidence>
<reference evidence="4" key="1">
    <citation type="journal article" date="2019" name="Int. J. Syst. Evol. Microbiol.">
        <title>The Global Catalogue of Microorganisms (GCM) 10K type strain sequencing project: providing services to taxonomists for standard genome sequencing and annotation.</title>
        <authorList>
            <consortium name="The Broad Institute Genomics Platform"/>
            <consortium name="The Broad Institute Genome Sequencing Center for Infectious Disease"/>
            <person name="Wu L."/>
            <person name="Ma J."/>
        </authorList>
    </citation>
    <scope>NUCLEOTIDE SEQUENCE [LARGE SCALE GENOMIC DNA]</scope>
    <source>
        <strain evidence="4">LMG 24813</strain>
    </source>
</reference>
<dbReference type="SMART" id="SM00869">
    <property type="entry name" value="Autotransporter"/>
    <property type="match status" value="1"/>
</dbReference>